<evidence type="ECO:0000313" key="7">
    <source>
        <dbReference type="RefSeq" id="XP_011505349.1"/>
    </source>
</evidence>
<dbReference type="GO" id="GO:0005737">
    <property type="term" value="C:cytoplasm"/>
    <property type="evidence" value="ECO:0007669"/>
    <property type="project" value="UniProtKB-SubCell"/>
</dbReference>
<gene>
    <name evidence="7" type="primary">LOC105368127</name>
</gene>
<evidence type="ECO:0000256" key="1">
    <source>
        <dbReference type="ARBA" id="ARBA00004123"/>
    </source>
</evidence>
<dbReference type="KEGG" id="csol:105368127"/>
<evidence type="ECO:0000256" key="5">
    <source>
        <dbReference type="ARBA" id="ARBA00023480"/>
    </source>
</evidence>
<protein>
    <recommendedName>
        <fullName evidence="5">CDAN1-interacting nuclease 1</fullName>
    </recommendedName>
</protein>
<dbReference type="RefSeq" id="XP_011505349.1">
    <property type="nucleotide sequence ID" value="XM_011507047.1"/>
</dbReference>
<name>A0AAJ6YVS9_9HYME</name>
<reference evidence="7" key="1">
    <citation type="submission" date="2025-08" db="UniProtKB">
        <authorList>
            <consortium name="RefSeq"/>
        </authorList>
    </citation>
    <scope>IDENTIFICATION</scope>
</reference>
<organism evidence="6 7">
    <name type="scientific">Ceratosolen solmsi marchali</name>
    <dbReference type="NCBI Taxonomy" id="326594"/>
    <lineage>
        <taxon>Eukaryota</taxon>
        <taxon>Metazoa</taxon>
        <taxon>Ecdysozoa</taxon>
        <taxon>Arthropoda</taxon>
        <taxon>Hexapoda</taxon>
        <taxon>Insecta</taxon>
        <taxon>Pterygota</taxon>
        <taxon>Neoptera</taxon>
        <taxon>Endopterygota</taxon>
        <taxon>Hymenoptera</taxon>
        <taxon>Apocrita</taxon>
        <taxon>Proctotrupomorpha</taxon>
        <taxon>Chalcidoidea</taxon>
        <taxon>Agaonidae</taxon>
        <taxon>Agaoninae</taxon>
        <taxon>Ceratosolen</taxon>
    </lineage>
</organism>
<accession>A0AAJ6YVS9</accession>
<evidence type="ECO:0000313" key="6">
    <source>
        <dbReference type="Proteomes" id="UP000695007"/>
    </source>
</evidence>
<sequence>MKLEEYKQIQKTINEFQGLSKDCSKMLITKYNSVHPNTLYSILSQEIQFRTQRTHHKVFETEKDYYEEYLDAAKKGEPLGIIIRMAVELNTCPALLARKVLEIFLDKMPNKCDKLSISKMMKDTTLISNKDLAYEIYLCVLYDDQYGAISNAISSSVGEEYEFKLERLLNERNIPYYNEDYLRTKGYDKTPDCKLEIPIAVNGFVINWIESKARFGSPIIHKKYIKEQFLSYWNRFGPGLVIYWFGFLDNIIQTSENRFIVMDHFPTNIIYMDPNSIK</sequence>
<evidence type="ECO:0000256" key="2">
    <source>
        <dbReference type="ARBA" id="ARBA00004496"/>
    </source>
</evidence>
<dbReference type="GO" id="GO:0005634">
    <property type="term" value="C:nucleus"/>
    <property type="evidence" value="ECO:0007669"/>
    <property type="project" value="UniProtKB-SubCell"/>
</dbReference>
<keyword evidence="6" id="KW-1185">Reference proteome</keyword>
<dbReference type="AlphaFoldDB" id="A0AAJ6YVS9"/>
<dbReference type="Proteomes" id="UP000695007">
    <property type="component" value="Unplaced"/>
</dbReference>
<dbReference type="InterPro" id="IPR029404">
    <property type="entry name" value="CDIN1"/>
</dbReference>
<dbReference type="Pfam" id="PF14811">
    <property type="entry name" value="TPD"/>
    <property type="match status" value="1"/>
</dbReference>
<keyword evidence="3" id="KW-0963">Cytoplasm</keyword>
<proteinExistence type="predicted"/>
<keyword evidence="4" id="KW-0539">Nucleus</keyword>
<dbReference type="PANTHER" id="PTHR31661">
    <property type="entry name" value="SIMILAR TO CDNA SEQUENCE BC052040"/>
    <property type="match status" value="1"/>
</dbReference>
<comment type="subcellular location">
    <subcellularLocation>
        <location evidence="2">Cytoplasm</location>
    </subcellularLocation>
    <subcellularLocation>
        <location evidence="1">Nucleus</location>
    </subcellularLocation>
</comment>
<evidence type="ECO:0000256" key="4">
    <source>
        <dbReference type="ARBA" id="ARBA00023242"/>
    </source>
</evidence>
<dbReference type="GeneID" id="105368127"/>
<evidence type="ECO:0000256" key="3">
    <source>
        <dbReference type="ARBA" id="ARBA00022490"/>
    </source>
</evidence>
<dbReference type="PANTHER" id="PTHR31661:SF1">
    <property type="entry name" value="CDAN1-INTERACTING NUCLEASE 1"/>
    <property type="match status" value="1"/>
</dbReference>